<keyword evidence="3" id="KW-1185">Reference proteome</keyword>
<organism evidence="2 3">
    <name type="scientific">Actinomadura miaoliensis</name>
    <dbReference type="NCBI Taxonomy" id="430685"/>
    <lineage>
        <taxon>Bacteria</taxon>
        <taxon>Bacillati</taxon>
        <taxon>Actinomycetota</taxon>
        <taxon>Actinomycetes</taxon>
        <taxon>Streptosporangiales</taxon>
        <taxon>Thermomonosporaceae</taxon>
        <taxon>Actinomadura</taxon>
    </lineage>
</organism>
<protein>
    <submittedName>
        <fullName evidence="2">Lycopene cyclase family protein</fullName>
    </submittedName>
</protein>
<proteinExistence type="predicted"/>
<dbReference type="SUPFAM" id="SSF51905">
    <property type="entry name" value="FAD/NAD(P)-binding domain"/>
    <property type="match status" value="1"/>
</dbReference>
<dbReference type="RefSeq" id="WP_344948884.1">
    <property type="nucleotide sequence ID" value="NZ_BAAAZG010000023.1"/>
</dbReference>
<accession>A0ABP7VXY6</accession>
<comment type="caution">
    <text evidence="2">The sequence shown here is derived from an EMBL/GenBank/DDBJ whole genome shotgun (WGS) entry which is preliminary data.</text>
</comment>
<dbReference type="InterPro" id="IPR036188">
    <property type="entry name" value="FAD/NAD-bd_sf"/>
</dbReference>
<dbReference type="Pfam" id="PF05834">
    <property type="entry name" value="Lycopene_cycl"/>
    <property type="match status" value="1"/>
</dbReference>
<dbReference type="Proteomes" id="UP001500683">
    <property type="component" value="Unassembled WGS sequence"/>
</dbReference>
<evidence type="ECO:0000313" key="3">
    <source>
        <dbReference type="Proteomes" id="UP001500683"/>
    </source>
</evidence>
<evidence type="ECO:0000313" key="2">
    <source>
        <dbReference type="EMBL" id="GAA4076801.1"/>
    </source>
</evidence>
<dbReference type="EMBL" id="BAAAZG010000023">
    <property type="protein sequence ID" value="GAA4076801.1"/>
    <property type="molecule type" value="Genomic_DNA"/>
</dbReference>
<name>A0ABP7VXY6_9ACTN</name>
<feature type="region of interest" description="Disordered" evidence="1">
    <location>
        <begin position="391"/>
        <end position="411"/>
    </location>
</feature>
<evidence type="ECO:0000256" key="1">
    <source>
        <dbReference type="SAM" id="MobiDB-lite"/>
    </source>
</evidence>
<gene>
    <name evidence="2" type="ORF">GCM10022214_37840</name>
</gene>
<sequence>MDQSDVIIVGAGAAGLSLAHHLVGTDGPGAPPTVTLVDALDEALRPPERTWCFWEEGDGEFEDAVTASWRWLRVVGADGTGGSHRTSPYRYKMIRSTAFQELVERGLARHAGVRTVHADVDTVRDVRGGAEVGGTAAGGRRVTLRARWVFDSRPPRDLPRARSTLLQHFRGWFVRTETPAFDPDVALLMDFRTPQPRHGVSFGYVLPTGPDEALVEYTEFSPVPLTRDAYERRLRHYTREVLGLDSARVHRCEQGVIPMTDAVFPRRVGRSVFRIGTAGGATRPATGYTFAAVQRQSRAIAAAYRRGAVPVPPAPYPARARAMDAVLLRLLVRERVDGARFFTDLFENTPTARLLRFLDGGTRLWEDIAIGMRTPVLPMLRTAAELPLLPRRDRPARPVPASAADRSVVGP</sequence>
<feature type="compositionally biased region" description="Low complexity" evidence="1">
    <location>
        <begin position="399"/>
        <end position="411"/>
    </location>
</feature>
<reference evidence="3" key="1">
    <citation type="journal article" date="2019" name="Int. J. Syst. Evol. Microbiol.">
        <title>The Global Catalogue of Microorganisms (GCM) 10K type strain sequencing project: providing services to taxonomists for standard genome sequencing and annotation.</title>
        <authorList>
            <consortium name="The Broad Institute Genomics Platform"/>
            <consortium name="The Broad Institute Genome Sequencing Center for Infectious Disease"/>
            <person name="Wu L."/>
            <person name="Ma J."/>
        </authorList>
    </citation>
    <scope>NUCLEOTIDE SEQUENCE [LARGE SCALE GENOMIC DNA]</scope>
    <source>
        <strain evidence="3">JCM 16702</strain>
    </source>
</reference>
<dbReference type="Gene3D" id="3.50.50.60">
    <property type="entry name" value="FAD/NAD(P)-binding domain"/>
    <property type="match status" value="1"/>
</dbReference>